<feature type="signal peptide" evidence="1">
    <location>
        <begin position="1"/>
        <end position="16"/>
    </location>
</feature>
<accession>A0A9C6WLH7</accession>
<dbReference type="Pfam" id="PF02450">
    <property type="entry name" value="LCAT"/>
    <property type="match status" value="1"/>
</dbReference>
<dbReference type="AlphaFoldDB" id="A0A9C6WLH7"/>
<dbReference type="InterPro" id="IPR029058">
    <property type="entry name" value="AB_hydrolase_fold"/>
</dbReference>
<feature type="chain" id="PRO_5039006884" evidence="1">
    <location>
        <begin position="17"/>
        <end position="181"/>
    </location>
</feature>
<protein>
    <submittedName>
        <fullName evidence="3">Uncharacterized protein LOC127745440 isoform X1</fullName>
    </submittedName>
</protein>
<proteinExistence type="predicted"/>
<dbReference type="GO" id="GO:0008374">
    <property type="term" value="F:O-acyltransferase activity"/>
    <property type="evidence" value="ECO:0007669"/>
    <property type="project" value="InterPro"/>
</dbReference>
<name>A0A9C6WLH7_ARADU</name>
<dbReference type="InterPro" id="IPR003386">
    <property type="entry name" value="LACT/PDAT_acylTrfase"/>
</dbReference>
<evidence type="ECO:0000313" key="3">
    <source>
        <dbReference type="RefSeq" id="XP_052114106.1"/>
    </source>
</evidence>
<organism evidence="2 3">
    <name type="scientific">Arachis duranensis</name>
    <name type="common">Wild peanut</name>
    <dbReference type="NCBI Taxonomy" id="130453"/>
    <lineage>
        <taxon>Eukaryota</taxon>
        <taxon>Viridiplantae</taxon>
        <taxon>Streptophyta</taxon>
        <taxon>Embryophyta</taxon>
        <taxon>Tracheophyta</taxon>
        <taxon>Spermatophyta</taxon>
        <taxon>Magnoliopsida</taxon>
        <taxon>eudicotyledons</taxon>
        <taxon>Gunneridae</taxon>
        <taxon>Pentapetalae</taxon>
        <taxon>rosids</taxon>
        <taxon>fabids</taxon>
        <taxon>Fabales</taxon>
        <taxon>Fabaceae</taxon>
        <taxon>Papilionoideae</taxon>
        <taxon>50 kb inversion clade</taxon>
        <taxon>dalbergioids sensu lato</taxon>
        <taxon>Dalbergieae</taxon>
        <taxon>Pterocarpus clade</taxon>
        <taxon>Arachis</taxon>
    </lineage>
</organism>
<dbReference type="Gene3D" id="3.40.50.1820">
    <property type="entry name" value="alpha/beta hydrolase"/>
    <property type="match status" value="1"/>
</dbReference>
<reference evidence="2" key="1">
    <citation type="journal article" date="2016" name="Nat. Genet.">
        <title>The genome sequences of Arachis duranensis and Arachis ipaensis, the diploid ancestors of cultivated peanut.</title>
        <authorList>
            <person name="Bertioli D.J."/>
            <person name="Cannon S.B."/>
            <person name="Froenicke L."/>
            <person name="Huang G."/>
            <person name="Farmer A.D."/>
            <person name="Cannon E.K."/>
            <person name="Liu X."/>
            <person name="Gao D."/>
            <person name="Clevenger J."/>
            <person name="Dash S."/>
            <person name="Ren L."/>
            <person name="Moretzsohn M.C."/>
            <person name="Shirasawa K."/>
            <person name="Huang W."/>
            <person name="Vidigal B."/>
            <person name="Abernathy B."/>
            <person name="Chu Y."/>
            <person name="Niederhuth C.E."/>
            <person name="Umale P."/>
            <person name="Araujo A.C."/>
            <person name="Kozik A."/>
            <person name="Kim K.D."/>
            <person name="Burow M.D."/>
            <person name="Varshney R.K."/>
            <person name="Wang X."/>
            <person name="Zhang X."/>
            <person name="Barkley N."/>
            <person name="Guimaraes P.M."/>
            <person name="Isobe S."/>
            <person name="Guo B."/>
            <person name="Liao B."/>
            <person name="Stalker H.T."/>
            <person name="Schmitz R.J."/>
            <person name="Scheffler B.E."/>
            <person name="Leal-Bertioli S.C."/>
            <person name="Xun X."/>
            <person name="Jackson S.A."/>
            <person name="Michelmore R."/>
            <person name="Ozias-Akins P."/>
        </authorList>
    </citation>
    <scope>NUCLEOTIDE SEQUENCE [LARGE SCALE GENOMIC DNA]</scope>
    <source>
        <strain evidence="2">cv. V14167</strain>
    </source>
</reference>
<sequence>MRSLPLLSLIIVAVAPSPELQLKAASTLALIHSPDGGFQNGGREEAIHVVKEQTLHHLSRLLKDFKVEVEPATLVLLGQQCKKFFWPLLSLHNEIGMDPLVIRVRAVPGLVAADNFALWSVLIQNLAKIGYEGKNVYMASYDWKLSFENTQVQKLMDASYLVRLVGDPILKAILTLEEIGD</sequence>
<dbReference type="GeneID" id="127745440"/>
<evidence type="ECO:0000256" key="1">
    <source>
        <dbReference type="SAM" id="SignalP"/>
    </source>
</evidence>
<gene>
    <name evidence="3" type="primary">LOC127745440</name>
</gene>
<dbReference type="RefSeq" id="XP_052114106.1">
    <property type="nucleotide sequence ID" value="XM_052258146.1"/>
</dbReference>
<dbReference type="KEGG" id="adu:127745440"/>
<reference evidence="3" key="2">
    <citation type="submission" date="2025-08" db="UniProtKB">
        <authorList>
            <consortium name="RefSeq"/>
        </authorList>
    </citation>
    <scope>IDENTIFICATION</scope>
    <source>
        <tissue evidence="3">Whole plant</tissue>
    </source>
</reference>
<keyword evidence="2" id="KW-1185">Reference proteome</keyword>
<dbReference type="GO" id="GO:0006629">
    <property type="term" value="P:lipid metabolic process"/>
    <property type="evidence" value="ECO:0007669"/>
    <property type="project" value="InterPro"/>
</dbReference>
<dbReference type="Proteomes" id="UP000515211">
    <property type="component" value="Chromosome 3"/>
</dbReference>
<evidence type="ECO:0000313" key="2">
    <source>
        <dbReference type="Proteomes" id="UP000515211"/>
    </source>
</evidence>
<keyword evidence="1" id="KW-0732">Signal</keyword>